<organism evidence="7 8">
    <name type="scientific">Mucilaginibacter agri</name>
    <dbReference type="NCBI Taxonomy" id="2695265"/>
    <lineage>
        <taxon>Bacteria</taxon>
        <taxon>Pseudomonadati</taxon>
        <taxon>Bacteroidota</taxon>
        <taxon>Sphingobacteriia</taxon>
        <taxon>Sphingobacteriales</taxon>
        <taxon>Sphingobacteriaceae</taxon>
        <taxon>Mucilaginibacter</taxon>
    </lineage>
</organism>
<dbReference type="Proteomes" id="UP000638732">
    <property type="component" value="Unassembled WGS sequence"/>
</dbReference>
<feature type="domain" description="Soluble ligand binding" evidence="6">
    <location>
        <begin position="259"/>
        <end position="304"/>
    </location>
</feature>
<protein>
    <submittedName>
        <fullName evidence="7">Capsule biosynthesis protein</fullName>
    </submittedName>
</protein>
<dbReference type="Pfam" id="PF02563">
    <property type="entry name" value="Poly_export"/>
    <property type="match status" value="1"/>
</dbReference>
<feature type="signal peptide" evidence="4">
    <location>
        <begin position="1"/>
        <end position="24"/>
    </location>
</feature>
<keyword evidence="1 4" id="KW-0732">Signal</keyword>
<evidence type="ECO:0000256" key="2">
    <source>
        <dbReference type="SAM" id="MobiDB-lite"/>
    </source>
</evidence>
<evidence type="ECO:0000313" key="7">
    <source>
        <dbReference type="EMBL" id="NCD72287.1"/>
    </source>
</evidence>
<dbReference type="Gene3D" id="3.10.560.10">
    <property type="entry name" value="Outer membrane lipoprotein wza domain like"/>
    <property type="match status" value="7"/>
</dbReference>
<gene>
    <name evidence="7" type="ORF">GSY63_23185</name>
</gene>
<feature type="domain" description="Soluble ligand binding" evidence="6">
    <location>
        <begin position="515"/>
        <end position="566"/>
    </location>
</feature>
<dbReference type="Gene3D" id="3.30.1950.10">
    <property type="entry name" value="wza like domain"/>
    <property type="match status" value="1"/>
</dbReference>
<proteinExistence type="predicted"/>
<feature type="domain" description="Soluble ligand binding" evidence="6">
    <location>
        <begin position="774"/>
        <end position="812"/>
    </location>
</feature>
<dbReference type="InterPro" id="IPR003715">
    <property type="entry name" value="Poly_export_N"/>
</dbReference>
<feature type="transmembrane region" description="Helical" evidence="3">
    <location>
        <begin position="854"/>
        <end position="877"/>
    </location>
</feature>
<evidence type="ECO:0000259" key="6">
    <source>
        <dbReference type="Pfam" id="PF10531"/>
    </source>
</evidence>
<feature type="domain" description="Polysaccharide export protein N-terminal" evidence="5">
    <location>
        <begin position="174"/>
        <end position="238"/>
    </location>
</feature>
<dbReference type="InterPro" id="IPR049712">
    <property type="entry name" value="Poly_export"/>
</dbReference>
<evidence type="ECO:0000256" key="1">
    <source>
        <dbReference type="ARBA" id="ARBA00022729"/>
    </source>
</evidence>
<dbReference type="GO" id="GO:0015159">
    <property type="term" value="F:polysaccharide transmembrane transporter activity"/>
    <property type="evidence" value="ECO:0007669"/>
    <property type="project" value="InterPro"/>
</dbReference>
<name>A0A965ZMF8_9SPHI</name>
<feature type="region of interest" description="Disordered" evidence="2">
    <location>
        <begin position="84"/>
        <end position="137"/>
    </location>
</feature>
<feature type="region of interest" description="Disordered" evidence="2">
    <location>
        <begin position="649"/>
        <end position="703"/>
    </location>
</feature>
<sequence>MNLKRAITALIFFLIIIVSQTAFSQSNLGDVKVDDLTDTQVRQLMQKAASVGYTDDAQIAQMAVAQGMSPDEAQKLTLRIDKIKKEDNNNNNNNNNNNKSSGNNNQFQNNGYNGRSYNSYADTTDTSRLGKRNLENNRNKKMRDAFGNLIPKIFGEELFRNSKISFEPNLRMATPKSYVIGPDDELLIDLTGDNEANYNLKVNPEGTIRLQYVGLIAVGGLTIEEATSKIRAAMSKTYPALRTGRSNVSINLGNIRSIKVTIIGESVKPGSYTLSSLSTVFNALYASGGPNENGSFRKIQVIRNSKTIATIDVYDFLLKGIQKNIRLQDQDVINIPVYEARVEMGGEVKRPALYEVLKTENLQNVIDFAGGFTSQAYTANIKVLQNTNKERKIVDVDADQFSTYKPINGDKYIIEMILDRFENRVEISGAVFRPGKYELEKGMTLKQLIAKADGLKEDAFLNRGYISRLNLDNTPSLLSFDVDKIIKGTQADISLQREDKITISSIFDLRDEYQVEIKGEVRNPGIFKYGDNMNLESLIQLAGGFNEGATPNRIEISRRVKNSDAMSVSATTAQIFTVNIDQNLKVVGDPFILQPFDIVSVRGSEGYQVQKIVKIEGEVLYPGTYTIQRKDEKISDVLKRAGGLTAMAFPAGASLRRPGPEVPKDKNKEKSNNGNGEGDDNPYGNNRNPYNNNSRNKNSSDISKDDTEKLMNLKRLQQAQGVKDTTSLQQDSLSLRSDFVGIDLVRIMQKPDSRYNLLLEDGDVITVPKELQTIRVSGEILKPINIVYKPGKSMGEYINESGGFTYNANKKGAYVVYANGSIKSTKKFLFFYDYPSIKPGAEIFVPKHPPREKIGITGIAAIASALSSFAVIIVTLIK</sequence>
<dbReference type="RefSeq" id="WP_166588237.1">
    <property type="nucleotide sequence ID" value="NZ_WWEO01000045.1"/>
</dbReference>
<dbReference type="PANTHER" id="PTHR33619:SF3">
    <property type="entry name" value="POLYSACCHARIDE EXPORT PROTEIN GFCE-RELATED"/>
    <property type="match status" value="1"/>
</dbReference>
<dbReference type="EMBL" id="WWEO01000045">
    <property type="protein sequence ID" value="NCD72287.1"/>
    <property type="molecule type" value="Genomic_DNA"/>
</dbReference>
<feature type="compositionally biased region" description="Low complexity" evidence="2">
    <location>
        <begin position="681"/>
        <end position="701"/>
    </location>
</feature>
<evidence type="ECO:0000259" key="5">
    <source>
        <dbReference type="Pfam" id="PF02563"/>
    </source>
</evidence>
<keyword evidence="3" id="KW-0812">Transmembrane</keyword>
<feature type="domain" description="Soluble ligand binding" evidence="6">
    <location>
        <begin position="342"/>
        <end position="385"/>
    </location>
</feature>
<evidence type="ECO:0000313" key="8">
    <source>
        <dbReference type="Proteomes" id="UP000638732"/>
    </source>
</evidence>
<comment type="caution">
    <text evidence="7">The sequence shown here is derived from an EMBL/GenBank/DDBJ whole genome shotgun (WGS) entry which is preliminary data.</text>
</comment>
<reference evidence="7" key="1">
    <citation type="submission" date="2020-01" db="EMBL/GenBank/DDBJ databases">
        <authorList>
            <person name="Seo Y.L."/>
        </authorList>
    </citation>
    <scope>NUCLEOTIDE SEQUENCE</scope>
    <source>
        <strain evidence="7">R11</strain>
    </source>
</reference>
<feature type="compositionally biased region" description="Low complexity" evidence="2">
    <location>
        <begin position="89"/>
        <end position="120"/>
    </location>
</feature>
<keyword evidence="3" id="KW-0472">Membrane</keyword>
<feature type="domain" description="Soluble ligand binding" evidence="6">
    <location>
        <begin position="612"/>
        <end position="656"/>
    </location>
</feature>
<evidence type="ECO:0000256" key="3">
    <source>
        <dbReference type="SAM" id="Phobius"/>
    </source>
</evidence>
<dbReference type="PANTHER" id="PTHR33619">
    <property type="entry name" value="POLYSACCHARIDE EXPORT PROTEIN GFCE-RELATED"/>
    <property type="match status" value="1"/>
</dbReference>
<evidence type="ECO:0000256" key="4">
    <source>
        <dbReference type="SAM" id="SignalP"/>
    </source>
</evidence>
<reference evidence="7" key="2">
    <citation type="submission" date="2020-10" db="EMBL/GenBank/DDBJ databases">
        <title>Mucilaginibacter sp. nov., isolated from soil.</title>
        <authorList>
            <person name="Jeon C.O."/>
        </authorList>
    </citation>
    <scope>NUCLEOTIDE SEQUENCE</scope>
    <source>
        <strain evidence="7">R11</strain>
    </source>
</reference>
<dbReference type="AlphaFoldDB" id="A0A965ZMF8"/>
<dbReference type="InterPro" id="IPR019554">
    <property type="entry name" value="Soluble_ligand-bd"/>
</dbReference>
<keyword evidence="3" id="KW-1133">Transmembrane helix</keyword>
<feature type="compositionally biased region" description="Basic and acidic residues" evidence="2">
    <location>
        <begin position="658"/>
        <end position="671"/>
    </location>
</feature>
<dbReference type="Pfam" id="PF10531">
    <property type="entry name" value="SLBB"/>
    <property type="match status" value="6"/>
</dbReference>
<feature type="chain" id="PRO_5037662142" evidence="4">
    <location>
        <begin position="25"/>
        <end position="878"/>
    </location>
</feature>
<accession>A0A965ZMF8</accession>
<keyword evidence="8" id="KW-1185">Reference proteome</keyword>
<feature type="domain" description="Soluble ligand binding" evidence="6">
    <location>
        <begin position="425"/>
        <end position="468"/>
    </location>
</feature>